<feature type="chain" id="PRO_5045407190" evidence="1">
    <location>
        <begin position="21"/>
        <end position="147"/>
    </location>
</feature>
<sequence length="147" mass="17096">MMIKKTMLSLLLLFGSMSYGQESKMVTGYFDNDTVIDTLYYKFNIDSANGPIYQCTMIRSDKKEKLSFDIGVAFKSFQVSNCGKGCIETYQWKTGMDGFEEYKTYKYCKEYDNWILKKERTLDADGKEKTTTHKKTITGIDGREYKK</sequence>
<reference evidence="2 3" key="1">
    <citation type="journal article" date="2023" name="Chemosphere">
        <title>Whole genome analysis of Flavobacterium aziz-sancarii sp. nov., isolated from Ardley Island (Antarctica), revealed a rich resistome and bioremediation potential.</title>
        <authorList>
            <person name="Otur C."/>
            <person name="Okay S."/>
            <person name="Kurt-Kizildogan A."/>
        </authorList>
    </citation>
    <scope>NUCLEOTIDE SEQUENCE [LARGE SCALE GENOMIC DNA]</scope>
    <source>
        <strain evidence="2 3">AC</strain>
    </source>
</reference>
<keyword evidence="3" id="KW-1185">Reference proteome</keyword>
<dbReference type="EMBL" id="JAMZNK010000071">
    <property type="protein sequence ID" value="MDA6072610.1"/>
    <property type="molecule type" value="Genomic_DNA"/>
</dbReference>
<proteinExistence type="predicted"/>
<evidence type="ECO:0000313" key="3">
    <source>
        <dbReference type="Proteomes" id="UP001212170"/>
    </source>
</evidence>
<evidence type="ECO:0000256" key="1">
    <source>
        <dbReference type="SAM" id="SignalP"/>
    </source>
</evidence>
<keyword evidence="1" id="KW-0732">Signal</keyword>
<organism evidence="2 3">
    <name type="scientific">Flavobacterium azizsancarii</name>
    <dbReference type="NCBI Taxonomy" id="2961580"/>
    <lineage>
        <taxon>Bacteria</taxon>
        <taxon>Pseudomonadati</taxon>
        <taxon>Bacteroidota</taxon>
        <taxon>Flavobacteriia</taxon>
        <taxon>Flavobacteriales</taxon>
        <taxon>Flavobacteriaceae</taxon>
        <taxon>Flavobacterium</taxon>
    </lineage>
</organism>
<dbReference type="Proteomes" id="UP001212170">
    <property type="component" value="Unassembled WGS sequence"/>
</dbReference>
<gene>
    <name evidence="2" type="ORF">NJT12_23595</name>
</gene>
<evidence type="ECO:0000313" key="2">
    <source>
        <dbReference type="EMBL" id="MDA6072610.1"/>
    </source>
</evidence>
<protein>
    <submittedName>
        <fullName evidence="2">Uncharacterized protein</fullName>
    </submittedName>
</protein>
<feature type="signal peptide" evidence="1">
    <location>
        <begin position="1"/>
        <end position="20"/>
    </location>
</feature>
<name>A0ABT4WKZ5_9FLAO</name>
<comment type="caution">
    <text evidence="2">The sequence shown here is derived from an EMBL/GenBank/DDBJ whole genome shotgun (WGS) entry which is preliminary data.</text>
</comment>
<accession>A0ABT4WKZ5</accession>